<evidence type="ECO:0000313" key="6">
    <source>
        <dbReference type="Proteomes" id="UP000594468"/>
    </source>
</evidence>
<dbReference type="PANTHER" id="PTHR43046:SF16">
    <property type="entry name" value="ADP-RIBOSE PYROPHOSPHATASE YJHB-RELATED"/>
    <property type="match status" value="1"/>
</dbReference>
<evidence type="ECO:0000256" key="1">
    <source>
        <dbReference type="ARBA" id="ARBA00001946"/>
    </source>
</evidence>
<evidence type="ECO:0000313" key="5">
    <source>
        <dbReference type="EMBL" id="QPC83972.1"/>
    </source>
</evidence>
<dbReference type="EMBL" id="CP062983">
    <property type="protein sequence ID" value="QPC83972.1"/>
    <property type="molecule type" value="Genomic_DNA"/>
</dbReference>
<dbReference type="AlphaFoldDB" id="A0A7S8EBP3"/>
<dbReference type="PROSITE" id="PS51462">
    <property type="entry name" value="NUDIX"/>
    <property type="match status" value="1"/>
</dbReference>
<dbReference type="InterPro" id="IPR000086">
    <property type="entry name" value="NUDIX_hydrolase_dom"/>
</dbReference>
<sequence>MAASQNDWAERLRVIAAEGLAASASLANDEHNFDRERYQQVLALADRIEKELPGPSEPLRLPETAPQTPKTGVRGAAFRDGQLLLIRHCESGLWSLPGGFADAEDTPTQMIVREFAEETGFAIRPIKLFAVYARNSHPHAYSPNEFHMFFFICEIISGAWQPNQETCDLGFFAEEALPPLDPMTVTPYQISRCFAHARHALLPTEFD</sequence>
<comment type="cofactor">
    <cofactor evidence="1">
        <name>Mg(2+)</name>
        <dbReference type="ChEBI" id="CHEBI:18420"/>
    </cofactor>
</comment>
<evidence type="ECO:0000256" key="2">
    <source>
        <dbReference type="ARBA" id="ARBA00022801"/>
    </source>
</evidence>
<dbReference type="InterPro" id="IPR015797">
    <property type="entry name" value="NUDIX_hydrolase-like_dom_sf"/>
</dbReference>
<dbReference type="RefSeq" id="WP_195172036.1">
    <property type="nucleotide sequence ID" value="NZ_CP062983.1"/>
</dbReference>
<evidence type="ECO:0000259" key="4">
    <source>
        <dbReference type="PROSITE" id="PS51462"/>
    </source>
</evidence>
<feature type="region of interest" description="Disordered" evidence="3">
    <location>
        <begin position="53"/>
        <end position="73"/>
    </location>
</feature>
<organism evidence="5 6">
    <name type="scientific">Phototrophicus methaneseepsis</name>
    <dbReference type="NCBI Taxonomy" id="2710758"/>
    <lineage>
        <taxon>Bacteria</taxon>
        <taxon>Bacillati</taxon>
        <taxon>Chloroflexota</taxon>
        <taxon>Candidatus Thermofontia</taxon>
        <taxon>Phototrophicales</taxon>
        <taxon>Phototrophicaceae</taxon>
        <taxon>Phototrophicus</taxon>
    </lineage>
</organism>
<protein>
    <submittedName>
        <fullName evidence="5">NUDIX hydrolase N-terminal domain-containing protein</fullName>
    </submittedName>
</protein>
<dbReference type="SUPFAM" id="SSF55811">
    <property type="entry name" value="Nudix"/>
    <property type="match status" value="1"/>
</dbReference>
<dbReference type="KEGG" id="pmet:G4Y79_06220"/>
<feature type="domain" description="Nudix hydrolase" evidence="4">
    <location>
        <begin position="68"/>
        <end position="196"/>
    </location>
</feature>
<accession>A0A7S8EBP3</accession>
<dbReference type="Pfam" id="PF00293">
    <property type="entry name" value="NUDIX"/>
    <property type="match status" value="1"/>
</dbReference>
<gene>
    <name evidence="5" type="ORF">G4Y79_06220</name>
</gene>
<keyword evidence="6" id="KW-1185">Reference proteome</keyword>
<dbReference type="Gene3D" id="3.90.79.10">
    <property type="entry name" value="Nucleoside Triphosphate Pyrophosphohydrolase"/>
    <property type="match status" value="1"/>
</dbReference>
<dbReference type="PANTHER" id="PTHR43046">
    <property type="entry name" value="GDP-MANNOSE MANNOSYL HYDROLASE"/>
    <property type="match status" value="1"/>
</dbReference>
<dbReference type="Proteomes" id="UP000594468">
    <property type="component" value="Chromosome"/>
</dbReference>
<dbReference type="GO" id="GO:0016787">
    <property type="term" value="F:hydrolase activity"/>
    <property type="evidence" value="ECO:0007669"/>
    <property type="project" value="UniProtKB-KW"/>
</dbReference>
<evidence type="ECO:0000256" key="3">
    <source>
        <dbReference type="SAM" id="MobiDB-lite"/>
    </source>
</evidence>
<name>A0A7S8EBP3_9CHLR</name>
<reference evidence="5 6" key="1">
    <citation type="submission" date="2020-02" db="EMBL/GenBank/DDBJ databases">
        <authorList>
            <person name="Zheng R.K."/>
            <person name="Sun C.M."/>
        </authorList>
    </citation>
    <scope>NUCLEOTIDE SEQUENCE [LARGE SCALE GENOMIC DNA]</scope>
    <source>
        <strain evidence="6">rifampicinis</strain>
    </source>
</reference>
<proteinExistence type="predicted"/>
<keyword evidence="2 5" id="KW-0378">Hydrolase</keyword>